<organism evidence="1 2">
    <name type="scientific">Araneus ventricosus</name>
    <name type="common">Orbweaver spider</name>
    <name type="synonym">Epeira ventricosa</name>
    <dbReference type="NCBI Taxonomy" id="182803"/>
    <lineage>
        <taxon>Eukaryota</taxon>
        <taxon>Metazoa</taxon>
        <taxon>Ecdysozoa</taxon>
        <taxon>Arthropoda</taxon>
        <taxon>Chelicerata</taxon>
        <taxon>Arachnida</taxon>
        <taxon>Araneae</taxon>
        <taxon>Araneomorphae</taxon>
        <taxon>Entelegynae</taxon>
        <taxon>Araneoidea</taxon>
        <taxon>Araneidae</taxon>
        <taxon>Araneus</taxon>
    </lineage>
</organism>
<accession>A0A4Y2I219</accession>
<gene>
    <name evidence="1" type="ORF">AVEN_113405_1</name>
</gene>
<dbReference type="AlphaFoldDB" id="A0A4Y2I219"/>
<comment type="caution">
    <text evidence="1">The sequence shown here is derived from an EMBL/GenBank/DDBJ whole genome shotgun (WGS) entry which is preliminary data.</text>
</comment>
<evidence type="ECO:0000313" key="1">
    <source>
        <dbReference type="EMBL" id="GBM71236.1"/>
    </source>
</evidence>
<sequence>MGRIDAARGLVNASGFLEVLAVNSSLIKGTRRRHCICSLEHWRDIYKATRRRKGTAVRIPPTTVHKYEPRTTRGLSKPHTVGFILMACGNACNLAK</sequence>
<dbReference type="Proteomes" id="UP000499080">
    <property type="component" value="Unassembled WGS sequence"/>
</dbReference>
<reference evidence="1 2" key="1">
    <citation type="journal article" date="2019" name="Sci. Rep.">
        <title>Orb-weaving spider Araneus ventricosus genome elucidates the spidroin gene catalogue.</title>
        <authorList>
            <person name="Kono N."/>
            <person name="Nakamura H."/>
            <person name="Ohtoshi R."/>
            <person name="Moran D.A.P."/>
            <person name="Shinohara A."/>
            <person name="Yoshida Y."/>
            <person name="Fujiwara M."/>
            <person name="Mori M."/>
            <person name="Tomita M."/>
            <person name="Arakawa K."/>
        </authorList>
    </citation>
    <scope>NUCLEOTIDE SEQUENCE [LARGE SCALE GENOMIC DNA]</scope>
</reference>
<name>A0A4Y2I219_ARAVE</name>
<protein>
    <submittedName>
        <fullName evidence="1">Uncharacterized protein</fullName>
    </submittedName>
</protein>
<keyword evidence="2" id="KW-1185">Reference proteome</keyword>
<evidence type="ECO:0000313" key="2">
    <source>
        <dbReference type="Proteomes" id="UP000499080"/>
    </source>
</evidence>
<dbReference type="EMBL" id="BGPR01002301">
    <property type="protein sequence ID" value="GBM71236.1"/>
    <property type="molecule type" value="Genomic_DNA"/>
</dbReference>
<proteinExistence type="predicted"/>